<protein>
    <submittedName>
        <fullName evidence="2">Uncharacterized protein</fullName>
    </submittedName>
</protein>
<dbReference type="AlphaFoldDB" id="A0A0B0MEM8"/>
<organism evidence="2 3">
    <name type="scientific">Gossypium arboreum</name>
    <name type="common">Tree cotton</name>
    <name type="synonym">Gossypium nanking</name>
    <dbReference type="NCBI Taxonomy" id="29729"/>
    <lineage>
        <taxon>Eukaryota</taxon>
        <taxon>Viridiplantae</taxon>
        <taxon>Streptophyta</taxon>
        <taxon>Embryophyta</taxon>
        <taxon>Tracheophyta</taxon>
        <taxon>Spermatophyta</taxon>
        <taxon>Magnoliopsida</taxon>
        <taxon>eudicotyledons</taxon>
        <taxon>Gunneridae</taxon>
        <taxon>Pentapetalae</taxon>
        <taxon>rosids</taxon>
        <taxon>malvids</taxon>
        <taxon>Malvales</taxon>
        <taxon>Malvaceae</taxon>
        <taxon>Malvoideae</taxon>
        <taxon>Gossypium</taxon>
    </lineage>
</organism>
<proteinExistence type="predicted"/>
<dbReference type="Proteomes" id="UP000032142">
    <property type="component" value="Unassembled WGS sequence"/>
</dbReference>
<gene>
    <name evidence="2" type="ORF">F383_37021</name>
</gene>
<keyword evidence="3" id="KW-1185">Reference proteome</keyword>
<evidence type="ECO:0000313" key="2">
    <source>
        <dbReference type="EMBL" id="KHF97878.1"/>
    </source>
</evidence>
<reference evidence="3" key="1">
    <citation type="submission" date="2014-09" db="EMBL/GenBank/DDBJ databases">
        <authorList>
            <person name="Mudge J."/>
            <person name="Ramaraj T."/>
            <person name="Lindquist I.E."/>
            <person name="Bharti A.K."/>
            <person name="Sundararajan A."/>
            <person name="Cameron C.T."/>
            <person name="Woodward J.E."/>
            <person name="May G.D."/>
            <person name="Brubaker C."/>
            <person name="Broadhvest J."/>
            <person name="Wilkins T.A."/>
        </authorList>
    </citation>
    <scope>NUCLEOTIDE SEQUENCE</scope>
    <source>
        <strain evidence="3">cv. AKA8401</strain>
    </source>
</reference>
<evidence type="ECO:0000256" key="1">
    <source>
        <dbReference type="SAM" id="MobiDB-lite"/>
    </source>
</evidence>
<name>A0A0B0MEM8_GOSAR</name>
<comment type="caution">
    <text evidence="2">The sequence shown here is derived from an EMBL/GenBank/DDBJ whole genome shotgun (WGS) entry which is preliminary data.</text>
</comment>
<accession>A0A0B0MEM8</accession>
<feature type="region of interest" description="Disordered" evidence="1">
    <location>
        <begin position="1"/>
        <end position="29"/>
    </location>
</feature>
<evidence type="ECO:0000313" key="3">
    <source>
        <dbReference type="Proteomes" id="UP000032142"/>
    </source>
</evidence>
<sequence length="29" mass="3310">MAVSIWGTGQMLPEASRRHCGARRERQKP</sequence>
<dbReference type="EMBL" id="JRRC01020455">
    <property type="protein sequence ID" value="KHF97878.1"/>
    <property type="molecule type" value="Genomic_DNA"/>
</dbReference>